<evidence type="ECO:0000256" key="7">
    <source>
        <dbReference type="ARBA" id="ARBA00023288"/>
    </source>
</evidence>
<comment type="catalytic activity">
    <reaction evidence="9">
        <text>O-phospho-L-tyrosyl-[protein] + H2O = L-tyrosyl-[protein] + phosphate</text>
        <dbReference type="Rhea" id="RHEA:10684"/>
        <dbReference type="Rhea" id="RHEA-COMP:10136"/>
        <dbReference type="Rhea" id="RHEA-COMP:20101"/>
        <dbReference type="ChEBI" id="CHEBI:15377"/>
        <dbReference type="ChEBI" id="CHEBI:43474"/>
        <dbReference type="ChEBI" id="CHEBI:46858"/>
        <dbReference type="ChEBI" id="CHEBI:61978"/>
        <dbReference type="EC" id="3.1.3.48"/>
    </reaction>
</comment>
<dbReference type="SUPFAM" id="SSF52799">
    <property type="entry name" value="(Phosphotyrosine protein) phosphatases II"/>
    <property type="match status" value="1"/>
</dbReference>
<evidence type="ECO:0000256" key="3">
    <source>
        <dbReference type="ARBA" id="ARBA00022481"/>
    </source>
</evidence>
<dbReference type="EMBL" id="HBKR01029097">
    <property type="protein sequence ID" value="CAE2323586.1"/>
    <property type="molecule type" value="Transcribed_RNA"/>
</dbReference>
<evidence type="ECO:0000256" key="8">
    <source>
        <dbReference type="ARBA" id="ARBA00023289"/>
    </source>
</evidence>
<dbReference type="GO" id="GO:0004725">
    <property type="term" value="F:protein tyrosine phosphatase activity"/>
    <property type="evidence" value="ECO:0007669"/>
    <property type="project" value="UniProtKB-EC"/>
</dbReference>
<dbReference type="InterPro" id="IPR050561">
    <property type="entry name" value="PTP"/>
</dbReference>
<dbReference type="InterPro" id="IPR000387">
    <property type="entry name" value="Tyr_Pase_dom"/>
</dbReference>
<accession>A0A7S4P4Z2</accession>
<evidence type="ECO:0000256" key="9">
    <source>
        <dbReference type="ARBA" id="ARBA00051722"/>
    </source>
</evidence>
<keyword evidence="8" id="KW-0636">Prenylation</keyword>
<dbReference type="FunFam" id="3.90.190.10:FF:000086">
    <property type="entry name" value="Protein tyrosine phosphatase-like protein"/>
    <property type="match status" value="1"/>
</dbReference>
<dbReference type="InterPro" id="IPR000340">
    <property type="entry name" value="Dual-sp_phosphatase_cat-dom"/>
</dbReference>
<dbReference type="AlphaFoldDB" id="A0A7S4P4Z2"/>
<dbReference type="SMART" id="SM00404">
    <property type="entry name" value="PTPc_motif"/>
    <property type="match status" value="1"/>
</dbReference>
<evidence type="ECO:0000256" key="1">
    <source>
        <dbReference type="ARBA" id="ARBA00009580"/>
    </source>
</evidence>
<evidence type="ECO:0000256" key="2">
    <source>
        <dbReference type="ARBA" id="ARBA00013064"/>
    </source>
</evidence>
<dbReference type="InterPro" id="IPR029021">
    <property type="entry name" value="Prot-tyrosine_phosphatase-like"/>
</dbReference>
<dbReference type="Gene3D" id="3.90.190.10">
    <property type="entry name" value="Protein tyrosine phosphatase superfamily"/>
    <property type="match status" value="1"/>
</dbReference>
<dbReference type="InterPro" id="IPR003595">
    <property type="entry name" value="Tyr_Pase_cat"/>
</dbReference>
<dbReference type="PANTHER" id="PTHR23339">
    <property type="entry name" value="TYROSINE SPECIFIC PROTEIN PHOSPHATASE AND DUAL SPECIFICITY PROTEIN PHOSPHATASE"/>
    <property type="match status" value="1"/>
</dbReference>
<keyword evidence="5" id="KW-0904">Protein phosphatase</keyword>
<proteinExistence type="inferred from homology"/>
<keyword evidence="7" id="KW-0449">Lipoprotein</keyword>
<organism evidence="11">
    <name type="scientific">Paramoeba aestuarina</name>
    <dbReference type="NCBI Taxonomy" id="180227"/>
    <lineage>
        <taxon>Eukaryota</taxon>
        <taxon>Amoebozoa</taxon>
        <taxon>Discosea</taxon>
        <taxon>Flabellinia</taxon>
        <taxon>Dactylopodida</taxon>
        <taxon>Paramoebidae</taxon>
        <taxon>Paramoeba</taxon>
    </lineage>
</organism>
<evidence type="ECO:0000256" key="6">
    <source>
        <dbReference type="ARBA" id="ARBA00023157"/>
    </source>
</evidence>
<dbReference type="Pfam" id="PF00782">
    <property type="entry name" value="DSPc"/>
    <property type="match status" value="1"/>
</dbReference>
<dbReference type="CDD" id="cd14500">
    <property type="entry name" value="PTP-IVa"/>
    <property type="match status" value="1"/>
</dbReference>
<dbReference type="PROSITE" id="PS50056">
    <property type="entry name" value="TYR_PHOSPHATASE_2"/>
    <property type="match status" value="1"/>
</dbReference>
<evidence type="ECO:0000256" key="4">
    <source>
        <dbReference type="ARBA" id="ARBA00022801"/>
    </source>
</evidence>
<keyword evidence="3" id="KW-0488">Methylation</keyword>
<dbReference type="GO" id="GO:0005737">
    <property type="term" value="C:cytoplasm"/>
    <property type="evidence" value="ECO:0007669"/>
    <property type="project" value="UniProtKB-ARBA"/>
</dbReference>
<name>A0A7S4P4Z2_9EUKA</name>
<dbReference type="EC" id="3.1.3.48" evidence="2"/>
<gene>
    <name evidence="11" type="ORF">NAES01612_LOCUS19024</name>
</gene>
<sequence>MATLPNPPSLVTRGPMKFLIFDSPSNSNCHLYVEVCKQHNVKDVVRVCEPTYDTTAMKEAGITVHDLEYQDGTNPPDFVLSGWRTVVKDAKKKGTTVAVHCVAGLGRAPVMVCTSLIDSGMEPMLAVEHVRKQRRNAINASQLKYLRNYKKASGGGDCVVM</sequence>
<comment type="similarity">
    <text evidence="1">Belongs to the protein-tyrosine phosphatase family.</text>
</comment>
<evidence type="ECO:0000259" key="10">
    <source>
        <dbReference type="PROSITE" id="PS50056"/>
    </source>
</evidence>
<protein>
    <recommendedName>
        <fullName evidence="2">protein-tyrosine-phosphatase</fullName>
        <ecNumber evidence="2">3.1.3.48</ecNumber>
    </recommendedName>
</protein>
<feature type="domain" description="Tyrosine specific protein phosphatases" evidence="10">
    <location>
        <begin position="77"/>
        <end position="145"/>
    </location>
</feature>
<keyword evidence="4" id="KW-0378">Hydrolase</keyword>
<reference evidence="11" key="1">
    <citation type="submission" date="2021-01" db="EMBL/GenBank/DDBJ databases">
        <authorList>
            <person name="Corre E."/>
            <person name="Pelletier E."/>
            <person name="Niang G."/>
            <person name="Scheremetjew M."/>
            <person name="Finn R."/>
            <person name="Kale V."/>
            <person name="Holt S."/>
            <person name="Cochrane G."/>
            <person name="Meng A."/>
            <person name="Brown T."/>
            <person name="Cohen L."/>
        </authorList>
    </citation>
    <scope>NUCLEOTIDE SEQUENCE</scope>
    <source>
        <strain evidence="11">SoJaBio B1-5/56/2</strain>
    </source>
</reference>
<keyword evidence="6" id="KW-1015">Disulfide bond</keyword>
<evidence type="ECO:0000256" key="5">
    <source>
        <dbReference type="ARBA" id="ARBA00022912"/>
    </source>
</evidence>
<evidence type="ECO:0000313" key="11">
    <source>
        <dbReference type="EMBL" id="CAE2323586.1"/>
    </source>
</evidence>